<dbReference type="PANTHER" id="PTHR13989">
    <property type="entry name" value="REPLICATION PROTEIN A-RELATED"/>
    <property type="match status" value="1"/>
</dbReference>
<gene>
    <name evidence="11" type="primary">LOC107028272</name>
</gene>
<name>A0ABM1UX54_SOLPN</name>
<feature type="domain" description="OB" evidence="9">
    <location>
        <begin position="44"/>
        <end position="132"/>
    </location>
</feature>
<dbReference type="SUPFAM" id="SSF50249">
    <property type="entry name" value="Nucleic acid-binding proteins"/>
    <property type="match status" value="1"/>
</dbReference>
<dbReference type="InterPro" id="IPR040260">
    <property type="entry name" value="RFA2-like"/>
</dbReference>
<organism evidence="10 11">
    <name type="scientific">Solanum pennellii</name>
    <name type="common">Tomato</name>
    <name type="synonym">Lycopersicon pennellii</name>
    <dbReference type="NCBI Taxonomy" id="28526"/>
    <lineage>
        <taxon>Eukaryota</taxon>
        <taxon>Viridiplantae</taxon>
        <taxon>Streptophyta</taxon>
        <taxon>Embryophyta</taxon>
        <taxon>Tracheophyta</taxon>
        <taxon>Spermatophyta</taxon>
        <taxon>Magnoliopsida</taxon>
        <taxon>eudicotyledons</taxon>
        <taxon>Gunneridae</taxon>
        <taxon>Pentapetalae</taxon>
        <taxon>asterids</taxon>
        <taxon>lamiids</taxon>
        <taxon>Solanales</taxon>
        <taxon>Solanaceae</taxon>
        <taxon>Solanoideae</taxon>
        <taxon>Solaneae</taxon>
        <taxon>Solanum</taxon>
        <taxon>Solanum subgen. Lycopersicon</taxon>
    </lineage>
</organism>
<sequence>MDALQLVNTHVKLLAFDFLSVQSIPQEPTIFSRKGRRLSRAETVGIVVSRDLKANRFMKFDIDDGTGCIPCILWLNHESSRYFSRRCPSNVRLIAQMAADFASQVQLGVIARVRGKMSSYRGNLQITVSDVVIERDPNSQILHWLDCLRLARNCYDKVLVDPHQIVQND</sequence>
<evidence type="ECO:0000256" key="5">
    <source>
        <dbReference type="ARBA" id="ARBA00022895"/>
    </source>
</evidence>
<keyword evidence="10" id="KW-1185">Reference proteome</keyword>
<evidence type="ECO:0000256" key="3">
    <source>
        <dbReference type="ARBA" id="ARBA00017411"/>
    </source>
</evidence>
<dbReference type="RefSeq" id="XP_027768072.1">
    <property type="nucleotide sequence ID" value="XM_027912271.1"/>
</dbReference>
<evidence type="ECO:0000256" key="7">
    <source>
        <dbReference type="ARBA" id="ARBA00023242"/>
    </source>
</evidence>
<evidence type="ECO:0000256" key="1">
    <source>
        <dbReference type="ARBA" id="ARBA00004123"/>
    </source>
</evidence>
<keyword evidence="4" id="KW-0158">Chromosome</keyword>
<dbReference type="InterPro" id="IPR012340">
    <property type="entry name" value="NA-bd_OB-fold"/>
</dbReference>
<evidence type="ECO:0000256" key="2">
    <source>
        <dbReference type="ARBA" id="ARBA00004574"/>
    </source>
</evidence>
<reference evidence="11" key="2">
    <citation type="submission" date="2025-08" db="UniProtKB">
        <authorList>
            <consortium name="RefSeq"/>
        </authorList>
    </citation>
    <scope>IDENTIFICATION</scope>
</reference>
<evidence type="ECO:0000256" key="8">
    <source>
        <dbReference type="ARBA" id="ARBA00030039"/>
    </source>
</evidence>
<dbReference type="PANTHER" id="PTHR13989:SF33">
    <property type="entry name" value="CST COMPLEX SUBUNIT STN1"/>
    <property type="match status" value="1"/>
</dbReference>
<evidence type="ECO:0000256" key="4">
    <source>
        <dbReference type="ARBA" id="ARBA00022454"/>
    </source>
</evidence>
<dbReference type="Gene3D" id="2.40.50.140">
    <property type="entry name" value="Nucleic acid-binding proteins"/>
    <property type="match status" value="1"/>
</dbReference>
<protein>
    <recommendedName>
        <fullName evidence="3">CST complex subunit STN1</fullName>
    </recommendedName>
    <alternativeName>
        <fullName evidence="8">Suppressor of cdc thirteen homolog</fullName>
    </alternativeName>
</protein>
<comment type="subcellular location">
    <subcellularLocation>
        <location evidence="2">Chromosome</location>
        <location evidence="2">Telomere</location>
    </subcellularLocation>
    <subcellularLocation>
        <location evidence="1">Nucleus</location>
    </subcellularLocation>
</comment>
<reference evidence="10" key="1">
    <citation type="journal article" date="2014" name="Nat. Genet.">
        <title>The genome of the stress-tolerant wild tomato species Solanum pennellii.</title>
        <authorList>
            <person name="Bolger A."/>
            <person name="Scossa F."/>
            <person name="Bolger M.E."/>
            <person name="Lanz C."/>
            <person name="Maumus F."/>
            <person name="Tohge T."/>
            <person name="Quesneville H."/>
            <person name="Alseekh S."/>
            <person name="Sorensen I."/>
            <person name="Lichtenstein G."/>
            <person name="Fich E.A."/>
            <person name="Conte M."/>
            <person name="Keller H."/>
            <person name="Schneeberger K."/>
            <person name="Schwacke R."/>
            <person name="Ofner I."/>
            <person name="Vrebalov J."/>
            <person name="Xu Y."/>
            <person name="Osorio S."/>
            <person name="Aflitos S.A."/>
            <person name="Schijlen E."/>
            <person name="Jimenez-Gomez J.M."/>
            <person name="Ryngajllo M."/>
            <person name="Kimura S."/>
            <person name="Kumar R."/>
            <person name="Koenig D."/>
            <person name="Headland L.R."/>
            <person name="Maloof J.N."/>
            <person name="Sinha N."/>
            <person name="van Ham R.C."/>
            <person name="Lankhorst R.K."/>
            <person name="Mao L."/>
            <person name="Vogel A."/>
            <person name="Arsova B."/>
            <person name="Panstruga R."/>
            <person name="Fei Z."/>
            <person name="Rose J.K."/>
            <person name="Zamir D."/>
            <person name="Carrari F."/>
            <person name="Giovannoni J.J."/>
            <person name="Weigel D."/>
            <person name="Usadel B."/>
            <person name="Fernie A.R."/>
        </authorList>
    </citation>
    <scope>NUCLEOTIDE SEQUENCE [LARGE SCALE GENOMIC DNA]</scope>
    <source>
        <strain evidence="10">cv. LA0716</strain>
    </source>
</reference>
<accession>A0ABM1UX54</accession>
<evidence type="ECO:0000313" key="10">
    <source>
        <dbReference type="Proteomes" id="UP000694930"/>
    </source>
</evidence>
<dbReference type="Pfam" id="PF01336">
    <property type="entry name" value="tRNA_anti-codon"/>
    <property type="match status" value="1"/>
</dbReference>
<proteinExistence type="predicted"/>
<evidence type="ECO:0000313" key="11">
    <source>
        <dbReference type="RefSeq" id="XP_027768072.1"/>
    </source>
</evidence>
<keyword evidence="6" id="KW-0238">DNA-binding</keyword>
<dbReference type="GeneID" id="107028272"/>
<dbReference type="InterPro" id="IPR004365">
    <property type="entry name" value="NA-bd_OB_tRNA"/>
</dbReference>
<dbReference type="Proteomes" id="UP000694930">
    <property type="component" value="Chromosome 1"/>
</dbReference>
<keyword evidence="5" id="KW-0779">Telomere</keyword>
<evidence type="ECO:0000256" key="6">
    <source>
        <dbReference type="ARBA" id="ARBA00023125"/>
    </source>
</evidence>
<evidence type="ECO:0000259" key="9">
    <source>
        <dbReference type="Pfam" id="PF01336"/>
    </source>
</evidence>
<keyword evidence="7" id="KW-0539">Nucleus</keyword>